<evidence type="ECO:0000313" key="2">
    <source>
        <dbReference type="EMBL" id="GAI16776.1"/>
    </source>
</evidence>
<keyword evidence="1" id="KW-1133">Transmembrane helix</keyword>
<protein>
    <submittedName>
        <fullName evidence="2">Uncharacterized protein</fullName>
    </submittedName>
</protein>
<feature type="transmembrane region" description="Helical" evidence="1">
    <location>
        <begin position="43"/>
        <end position="63"/>
    </location>
</feature>
<feature type="transmembrane region" description="Helical" evidence="1">
    <location>
        <begin position="104"/>
        <end position="124"/>
    </location>
</feature>
<evidence type="ECO:0000256" key="1">
    <source>
        <dbReference type="SAM" id="Phobius"/>
    </source>
</evidence>
<dbReference type="EMBL" id="BARV01004252">
    <property type="protein sequence ID" value="GAI16776.1"/>
    <property type="molecule type" value="Genomic_DNA"/>
</dbReference>
<reference evidence="2" key="1">
    <citation type="journal article" date="2014" name="Front. Microbiol.">
        <title>High frequency of phylogenetically diverse reductive dehalogenase-homologous genes in deep subseafloor sedimentary metagenomes.</title>
        <authorList>
            <person name="Kawai M."/>
            <person name="Futagami T."/>
            <person name="Toyoda A."/>
            <person name="Takaki Y."/>
            <person name="Nishi S."/>
            <person name="Hori S."/>
            <person name="Arai W."/>
            <person name="Tsubouchi T."/>
            <person name="Morono Y."/>
            <person name="Uchiyama I."/>
            <person name="Ito T."/>
            <person name="Fujiyama A."/>
            <person name="Inagaki F."/>
            <person name="Takami H."/>
        </authorList>
    </citation>
    <scope>NUCLEOTIDE SEQUENCE</scope>
    <source>
        <strain evidence="2">Expedition CK06-06</strain>
    </source>
</reference>
<proteinExistence type="predicted"/>
<feature type="transmembrane region" description="Helical" evidence="1">
    <location>
        <begin position="157"/>
        <end position="175"/>
    </location>
</feature>
<keyword evidence="1" id="KW-0812">Transmembrane</keyword>
<sequence>MLLPVLGKGGITIYSASLLIAILTPIALSALSCFMARKALKPLYYLPTLLGLAGISFAVFHAANPSLLHSMLSQFGIFTPAGASLTILEVHPILFPYGSFSWDIAWLNFTTSFFIYFISLGLLIYASIKEESADKTLFLVWSIIMLVAILGQRRFSYYTAINAALLTGYFSWRILDFAGLKE</sequence>
<feature type="transmembrane region" description="Helical" evidence="1">
    <location>
        <begin position="12"/>
        <end position="36"/>
    </location>
</feature>
<keyword evidence="1" id="KW-0472">Membrane</keyword>
<dbReference type="AlphaFoldDB" id="X1MFA8"/>
<feature type="transmembrane region" description="Helical" evidence="1">
    <location>
        <begin position="136"/>
        <end position="151"/>
    </location>
</feature>
<name>X1MFA8_9ZZZZ</name>
<gene>
    <name evidence="2" type="ORF">S06H3_09573</name>
</gene>
<organism evidence="2">
    <name type="scientific">marine sediment metagenome</name>
    <dbReference type="NCBI Taxonomy" id="412755"/>
    <lineage>
        <taxon>unclassified sequences</taxon>
        <taxon>metagenomes</taxon>
        <taxon>ecological metagenomes</taxon>
    </lineage>
</organism>
<feature type="non-terminal residue" evidence="2">
    <location>
        <position position="182"/>
    </location>
</feature>
<accession>X1MFA8</accession>
<comment type="caution">
    <text evidence="2">The sequence shown here is derived from an EMBL/GenBank/DDBJ whole genome shotgun (WGS) entry which is preliminary data.</text>
</comment>